<name>A0ABR0LSN3_9PEZI</name>
<comment type="caution">
    <text evidence="2">The sequence shown here is derived from an EMBL/GenBank/DDBJ whole genome shotgun (WGS) entry which is preliminary data.</text>
</comment>
<feature type="non-terminal residue" evidence="2">
    <location>
        <position position="84"/>
    </location>
</feature>
<reference evidence="2 3" key="1">
    <citation type="submission" date="2023-08" db="EMBL/GenBank/DDBJ databases">
        <title>Black Yeasts Isolated from many extreme environments.</title>
        <authorList>
            <person name="Coleine C."/>
            <person name="Stajich J.E."/>
            <person name="Selbmann L."/>
        </authorList>
    </citation>
    <scope>NUCLEOTIDE SEQUENCE [LARGE SCALE GENOMIC DNA]</scope>
    <source>
        <strain evidence="2 3">CCFEE 536</strain>
    </source>
</reference>
<keyword evidence="3" id="KW-1185">Reference proteome</keyword>
<gene>
    <name evidence="2" type="ORF">LTR16_010922</name>
</gene>
<feature type="region of interest" description="Disordered" evidence="1">
    <location>
        <begin position="64"/>
        <end position="84"/>
    </location>
</feature>
<sequence length="84" mass="9446">MAPLDQNRLNEDAPALLHMIADFRIKALLVNTDVDHLLKQKPVSQHLKQSALILRVNIPNTYNTTKPPKQLKGCRDLGLTIRPA</sequence>
<evidence type="ECO:0000256" key="1">
    <source>
        <dbReference type="SAM" id="MobiDB-lite"/>
    </source>
</evidence>
<protein>
    <submittedName>
        <fullName evidence="2">Uncharacterized protein</fullName>
    </submittedName>
</protein>
<evidence type="ECO:0000313" key="2">
    <source>
        <dbReference type="EMBL" id="KAK5240238.1"/>
    </source>
</evidence>
<accession>A0ABR0LSN3</accession>
<organism evidence="2 3">
    <name type="scientific">Cryomyces antarcticus</name>
    <dbReference type="NCBI Taxonomy" id="329879"/>
    <lineage>
        <taxon>Eukaryota</taxon>
        <taxon>Fungi</taxon>
        <taxon>Dikarya</taxon>
        <taxon>Ascomycota</taxon>
        <taxon>Pezizomycotina</taxon>
        <taxon>Dothideomycetes</taxon>
        <taxon>Dothideomycetes incertae sedis</taxon>
        <taxon>Cryomyces</taxon>
    </lineage>
</organism>
<proteinExistence type="predicted"/>
<dbReference type="Proteomes" id="UP001357485">
    <property type="component" value="Unassembled WGS sequence"/>
</dbReference>
<dbReference type="EMBL" id="JAVRRA010011457">
    <property type="protein sequence ID" value="KAK5240238.1"/>
    <property type="molecule type" value="Genomic_DNA"/>
</dbReference>
<evidence type="ECO:0000313" key="3">
    <source>
        <dbReference type="Proteomes" id="UP001357485"/>
    </source>
</evidence>